<keyword evidence="11" id="KW-1185">Reference proteome</keyword>
<evidence type="ECO:0000313" key="11">
    <source>
        <dbReference type="Proteomes" id="UP000580517"/>
    </source>
</evidence>
<dbReference type="GO" id="GO:0055085">
    <property type="term" value="P:transmembrane transport"/>
    <property type="evidence" value="ECO:0007669"/>
    <property type="project" value="InterPro"/>
</dbReference>
<dbReference type="CDD" id="cd06261">
    <property type="entry name" value="TM_PBP2"/>
    <property type="match status" value="1"/>
</dbReference>
<dbReference type="SUPFAM" id="SSF161098">
    <property type="entry name" value="MetI-like"/>
    <property type="match status" value="1"/>
</dbReference>
<keyword evidence="7 8" id="KW-0472">Membrane</keyword>
<comment type="caution">
    <text evidence="10">The sequence shown here is derived from an EMBL/GenBank/DDBJ whole genome shotgun (WGS) entry which is preliminary data.</text>
</comment>
<dbReference type="AlphaFoldDB" id="A0A853FKV5"/>
<evidence type="ECO:0000256" key="5">
    <source>
        <dbReference type="ARBA" id="ARBA00022692"/>
    </source>
</evidence>
<evidence type="ECO:0000256" key="4">
    <source>
        <dbReference type="ARBA" id="ARBA00022475"/>
    </source>
</evidence>
<dbReference type="Gene3D" id="1.10.3720.10">
    <property type="entry name" value="MetI-like"/>
    <property type="match status" value="1"/>
</dbReference>
<gene>
    <name evidence="10" type="ORF">H0A68_19175</name>
</gene>
<feature type="domain" description="ABC transmembrane type-1" evidence="9">
    <location>
        <begin position="69"/>
        <end position="275"/>
    </location>
</feature>
<dbReference type="OrthoDB" id="9808619at2"/>
<accession>A0A853FKV5</accession>
<dbReference type="InterPro" id="IPR035906">
    <property type="entry name" value="MetI-like_sf"/>
</dbReference>
<feature type="transmembrane region" description="Helical" evidence="8">
    <location>
        <begin position="75"/>
        <end position="95"/>
    </location>
</feature>
<dbReference type="EMBL" id="JACCEW010000009">
    <property type="protein sequence ID" value="NYT39001.1"/>
    <property type="molecule type" value="Genomic_DNA"/>
</dbReference>
<sequence length="290" mass="31904">MSPAVRNTCKPWLLLSPTLGAYLFLLVIPTAFVLVYSLWLGSATGMATRDWTLQNWNSLLGDPFYWAILWQTLRIALQATIVCALLGYPVAYFLVRSRIRNKSLLILMLLLPFWISYIIRTLSWINILGAQGVLNSVLMGLGVIDAPLQMLYNEAAVILGLVHYLLPFMILNIYVVLEGVDRNVEDSAASLGARPWRVFVEVTLPLSLPGLAAGALLCFVLGAGTYVTPMILGGPQNAMFAQLIYDTIIVQLDWPMGAALSILLLVLLTAIVAIYNRYVGLGQVYKSLAA</sequence>
<dbReference type="GO" id="GO:0005886">
    <property type="term" value="C:plasma membrane"/>
    <property type="evidence" value="ECO:0007669"/>
    <property type="project" value="UniProtKB-SubCell"/>
</dbReference>
<evidence type="ECO:0000259" key="9">
    <source>
        <dbReference type="PROSITE" id="PS50928"/>
    </source>
</evidence>
<keyword evidence="5 8" id="KW-0812">Transmembrane</keyword>
<name>A0A853FKV5_9BURK</name>
<keyword evidence="3 8" id="KW-0813">Transport</keyword>
<evidence type="ECO:0000256" key="3">
    <source>
        <dbReference type="ARBA" id="ARBA00022448"/>
    </source>
</evidence>
<dbReference type="PROSITE" id="PS50928">
    <property type="entry name" value="ABC_TM1"/>
    <property type="match status" value="1"/>
</dbReference>
<evidence type="ECO:0000256" key="6">
    <source>
        <dbReference type="ARBA" id="ARBA00022989"/>
    </source>
</evidence>
<feature type="transmembrane region" description="Helical" evidence="8">
    <location>
        <begin position="102"/>
        <end position="119"/>
    </location>
</feature>
<feature type="transmembrane region" description="Helical" evidence="8">
    <location>
        <begin position="156"/>
        <end position="177"/>
    </location>
</feature>
<evidence type="ECO:0000256" key="1">
    <source>
        <dbReference type="ARBA" id="ARBA00004651"/>
    </source>
</evidence>
<protein>
    <submittedName>
        <fullName evidence="10">ABC transporter permease</fullName>
    </submittedName>
</protein>
<proteinExistence type="inferred from homology"/>
<dbReference type="Proteomes" id="UP000580517">
    <property type="component" value="Unassembled WGS sequence"/>
</dbReference>
<dbReference type="PANTHER" id="PTHR42929">
    <property type="entry name" value="INNER MEMBRANE ABC TRANSPORTER PERMEASE PROTEIN YDCU-RELATED-RELATED"/>
    <property type="match status" value="1"/>
</dbReference>
<feature type="transmembrane region" description="Helical" evidence="8">
    <location>
        <begin position="12"/>
        <end position="39"/>
    </location>
</feature>
<dbReference type="Pfam" id="PF00528">
    <property type="entry name" value="BPD_transp_1"/>
    <property type="match status" value="1"/>
</dbReference>
<comment type="subcellular location">
    <subcellularLocation>
        <location evidence="1 8">Cell membrane</location>
        <topology evidence="1 8">Multi-pass membrane protein</topology>
    </subcellularLocation>
</comment>
<evidence type="ECO:0000256" key="8">
    <source>
        <dbReference type="RuleBase" id="RU363032"/>
    </source>
</evidence>
<organism evidence="10 11">
    <name type="scientific">Allopusillimonas soli</name>
    <dbReference type="NCBI Taxonomy" id="659016"/>
    <lineage>
        <taxon>Bacteria</taxon>
        <taxon>Pseudomonadati</taxon>
        <taxon>Pseudomonadota</taxon>
        <taxon>Betaproteobacteria</taxon>
        <taxon>Burkholderiales</taxon>
        <taxon>Alcaligenaceae</taxon>
        <taxon>Allopusillimonas</taxon>
    </lineage>
</organism>
<comment type="similarity">
    <text evidence="2">Belongs to the binding-protein-dependent transport system permease family. CysTW subfamily.</text>
</comment>
<evidence type="ECO:0000256" key="7">
    <source>
        <dbReference type="ARBA" id="ARBA00023136"/>
    </source>
</evidence>
<evidence type="ECO:0000313" key="10">
    <source>
        <dbReference type="EMBL" id="NYT39001.1"/>
    </source>
</evidence>
<dbReference type="RefSeq" id="WP_129971522.1">
    <property type="nucleotide sequence ID" value="NZ_JACCEW010000009.1"/>
</dbReference>
<reference evidence="10 11" key="1">
    <citation type="submission" date="2020-07" db="EMBL/GenBank/DDBJ databases">
        <title>Taxonomic revisions and descriptions of new bacterial species based on genomic comparisons in the high-G+C-content subgroup of the family Alcaligenaceae.</title>
        <authorList>
            <person name="Szabo A."/>
            <person name="Felfoldi T."/>
        </authorList>
    </citation>
    <scope>NUCLEOTIDE SEQUENCE [LARGE SCALE GENOMIC DNA]</scope>
    <source>
        <strain evidence="10 11">DSM 25264</strain>
    </source>
</reference>
<keyword evidence="6 8" id="KW-1133">Transmembrane helix</keyword>
<feature type="transmembrane region" description="Helical" evidence="8">
    <location>
        <begin position="254"/>
        <end position="275"/>
    </location>
</feature>
<keyword evidence="4" id="KW-1003">Cell membrane</keyword>
<evidence type="ECO:0000256" key="2">
    <source>
        <dbReference type="ARBA" id="ARBA00007069"/>
    </source>
</evidence>
<dbReference type="InterPro" id="IPR000515">
    <property type="entry name" value="MetI-like"/>
</dbReference>
<dbReference type="PANTHER" id="PTHR42929:SF5">
    <property type="entry name" value="ABC TRANSPORTER PERMEASE PROTEIN"/>
    <property type="match status" value="1"/>
</dbReference>